<evidence type="ECO:0000313" key="1">
    <source>
        <dbReference type="EMBL" id="MFD5102832.1"/>
    </source>
</evidence>
<proteinExistence type="predicted"/>
<reference evidence="1 2" key="1">
    <citation type="submission" date="2024-09" db="EMBL/GenBank/DDBJ databases">
        <title>The Natural Products Discovery Center: Release of the First 8490 Sequenced Strains for Exploring Actinobacteria Biosynthetic Diversity.</title>
        <authorList>
            <person name="Kalkreuter E."/>
            <person name="Kautsar S.A."/>
            <person name="Yang D."/>
            <person name="Bader C.D."/>
            <person name="Teijaro C.N."/>
            <person name="Fluegel L."/>
            <person name="Davis C.M."/>
            <person name="Simpson J.R."/>
            <person name="Lauterbach L."/>
            <person name="Steele A.D."/>
            <person name="Gui C."/>
            <person name="Meng S."/>
            <person name="Li G."/>
            <person name="Viehrig K."/>
            <person name="Ye F."/>
            <person name="Su P."/>
            <person name="Kiefer A.F."/>
            <person name="Nichols A."/>
            <person name="Cepeda A.J."/>
            <person name="Yan W."/>
            <person name="Fan B."/>
            <person name="Jiang Y."/>
            <person name="Adhikari A."/>
            <person name="Zheng C.-J."/>
            <person name="Schuster L."/>
            <person name="Cowan T.M."/>
            <person name="Smanski M.J."/>
            <person name="Chevrette M.G."/>
            <person name="De Carvalho L.P.S."/>
            <person name="Shen B."/>
        </authorList>
    </citation>
    <scope>NUCLEOTIDE SEQUENCE [LARGE SCALE GENOMIC DNA]</scope>
    <source>
        <strain evidence="1 2">NPDC058348</strain>
    </source>
</reference>
<name>A0ABW6FSZ8_9ACTN</name>
<evidence type="ECO:0000313" key="2">
    <source>
        <dbReference type="Proteomes" id="UP001598448"/>
    </source>
</evidence>
<protein>
    <submittedName>
        <fullName evidence="1">Uncharacterized protein</fullName>
    </submittedName>
</protein>
<keyword evidence="2" id="KW-1185">Reference proteome</keyword>
<dbReference type="Proteomes" id="UP001598448">
    <property type="component" value="Unassembled WGS sequence"/>
</dbReference>
<comment type="caution">
    <text evidence="1">The sequence shown here is derived from an EMBL/GenBank/DDBJ whole genome shotgun (WGS) entry which is preliminary data.</text>
</comment>
<dbReference type="EMBL" id="JBHXIJ010000293">
    <property type="protein sequence ID" value="MFD5102832.1"/>
    <property type="molecule type" value="Genomic_DNA"/>
</dbReference>
<organism evidence="1 2">
    <name type="scientific">Streptomyces albidochromogenes</name>
    <dbReference type="NCBI Taxonomy" id="329524"/>
    <lineage>
        <taxon>Bacteria</taxon>
        <taxon>Bacillati</taxon>
        <taxon>Actinomycetota</taxon>
        <taxon>Actinomycetes</taxon>
        <taxon>Kitasatosporales</taxon>
        <taxon>Streptomycetaceae</taxon>
        <taxon>Streptomyces</taxon>
    </lineage>
</organism>
<sequence>MDGQAGVGEEGPWQLWGVVDAVDASLGGVGDIGEVVAGEVGKFTFLE</sequence>
<accession>A0ABW6FSZ8</accession>
<dbReference type="RefSeq" id="WP_386720334.1">
    <property type="nucleotide sequence ID" value="NZ_JBHXIJ010000293.1"/>
</dbReference>
<gene>
    <name evidence="1" type="ORF">ACFWJN_28220</name>
</gene>